<sequence>MTEKSQDKQDGSDSNLLGKPKDKSKPRYNGGITQELKAIKFDPDASQEKKDLVEQIEIMRAQSKAIGSDTSVIDEFAKEELLDSTKKVEDDKKNS</sequence>
<protein>
    <submittedName>
        <fullName evidence="2">Uncharacterized protein</fullName>
    </submittedName>
</protein>
<name>A0A8J7TKS4_9BACT</name>
<dbReference type="Proteomes" id="UP000664277">
    <property type="component" value="Unassembled WGS sequence"/>
</dbReference>
<reference evidence="2" key="1">
    <citation type="submission" date="2021-02" db="EMBL/GenBank/DDBJ databases">
        <title>Genome-Resolved Metagenomics of a Microbial Community Performing Photosynthetic Biological Nutrient Removal.</title>
        <authorList>
            <person name="Mcdaniel E.A."/>
        </authorList>
    </citation>
    <scope>NUCLEOTIDE SEQUENCE</scope>
    <source>
        <strain evidence="2">UWPOB_OBS1</strain>
    </source>
</reference>
<evidence type="ECO:0000256" key="1">
    <source>
        <dbReference type="SAM" id="MobiDB-lite"/>
    </source>
</evidence>
<evidence type="ECO:0000313" key="3">
    <source>
        <dbReference type="Proteomes" id="UP000664277"/>
    </source>
</evidence>
<feature type="region of interest" description="Disordered" evidence="1">
    <location>
        <begin position="1"/>
        <end position="30"/>
    </location>
</feature>
<feature type="compositionally biased region" description="Basic and acidic residues" evidence="1">
    <location>
        <begin position="1"/>
        <end position="11"/>
    </location>
</feature>
<dbReference type="EMBL" id="JAFLCK010000009">
    <property type="protein sequence ID" value="MBN8660265.1"/>
    <property type="molecule type" value="Genomic_DNA"/>
</dbReference>
<evidence type="ECO:0000313" key="2">
    <source>
        <dbReference type="EMBL" id="MBN8660265.1"/>
    </source>
</evidence>
<gene>
    <name evidence="2" type="ORF">J0M35_07870</name>
</gene>
<proteinExistence type="predicted"/>
<comment type="caution">
    <text evidence="2">The sequence shown here is derived from an EMBL/GenBank/DDBJ whole genome shotgun (WGS) entry which is preliminary data.</text>
</comment>
<organism evidence="2 3">
    <name type="scientific">Candidatus Obscuribacter phosphatis</name>
    <dbReference type="NCBI Taxonomy" id="1906157"/>
    <lineage>
        <taxon>Bacteria</taxon>
        <taxon>Bacillati</taxon>
        <taxon>Candidatus Melainabacteria</taxon>
        <taxon>Candidatus Obscuribacterales</taxon>
        <taxon>Candidatus Obscuribacteraceae</taxon>
        <taxon>Candidatus Obscuribacter</taxon>
    </lineage>
</organism>
<accession>A0A8J7TKS4</accession>
<dbReference type="AlphaFoldDB" id="A0A8J7TKS4"/>